<comment type="caution">
    <text evidence="1">The sequence shown here is derived from an EMBL/GenBank/DDBJ whole genome shotgun (WGS) entry which is preliminary data.</text>
</comment>
<organism evidence="1 2">
    <name type="scientific">Agathobacter rectalis</name>
    <dbReference type="NCBI Taxonomy" id="39491"/>
    <lineage>
        <taxon>Bacteria</taxon>
        <taxon>Bacillati</taxon>
        <taxon>Bacillota</taxon>
        <taxon>Clostridia</taxon>
        <taxon>Lachnospirales</taxon>
        <taxon>Lachnospiraceae</taxon>
        <taxon>Agathobacter</taxon>
    </lineage>
</organism>
<proteinExistence type="predicted"/>
<evidence type="ECO:0008006" key="3">
    <source>
        <dbReference type="Google" id="ProtNLM"/>
    </source>
</evidence>
<evidence type="ECO:0000313" key="2">
    <source>
        <dbReference type="Proteomes" id="UP000285865"/>
    </source>
</evidence>
<gene>
    <name evidence="1" type="ORF">DW172_01490</name>
</gene>
<dbReference type="AlphaFoldDB" id="A0A414ZQ49"/>
<evidence type="ECO:0000313" key="1">
    <source>
        <dbReference type="EMBL" id="RHI25393.1"/>
    </source>
</evidence>
<sequence>MIDIEVSQETTNRLHAILSGLGKADEKVLKPAMQRGLIAGRTAFNKQIKSVYYVSPAVISRYSHIGYKKVEMRSDGLIGSIEYAGTVIPLIKYNVTPQKATYGKTPVKAAVKRSESQVELAKSFTAQMPNGHIGIYERKSDSSYPIKQLYGPSVPRMAENAVVLKTVEDRVNEVINNRMEHELDRILNGGS</sequence>
<dbReference type="Proteomes" id="UP000285865">
    <property type="component" value="Unassembled WGS sequence"/>
</dbReference>
<protein>
    <recommendedName>
        <fullName evidence="3">Prophage minor tail protein Z (GPZ)</fullName>
    </recommendedName>
</protein>
<name>A0A414ZQ49_9FIRM</name>
<dbReference type="RefSeq" id="WP_005359661.1">
    <property type="nucleotide sequence ID" value="NZ_QRKN01000001.1"/>
</dbReference>
<accession>A0A414ZQ49</accession>
<dbReference type="EMBL" id="QRKN01000001">
    <property type="protein sequence ID" value="RHI25393.1"/>
    <property type="molecule type" value="Genomic_DNA"/>
</dbReference>
<reference evidence="1 2" key="1">
    <citation type="submission" date="2018-08" db="EMBL/GenBank/DDBJ databases">
        <title>A genome reference for cultivated species of the human gut microbiota.</title>
        <authorList>
            <person name="Zou Y."/>
            <person name="Xue W."/>
            <person name="Luo G."/>
        </authorList>
    </citation>
    <scope>NUCLEOTIDE SEQUENCE [LARGE SCALE GENOMIC DNA]</scope>
    <source>
        <strain evidence="1 2">AM16-11</strain>
    </source>
</reference>